<dbReference type="STRING" id="1838286.Verru16b_00900"/>
<keyword evidence="2" id="KW-1185">Reference proteome</keyword>
<reference evidence="1 2" key="1">
    <citation type="submission" date="2016-06" db="EMBL/GenBank/DDBJ databases">
        <title>Three novel species with peptidoglycan cell walls form the new genus Lacunisphaera gen. nov. in the family Opitutaceae of the verrucomicrobial subdivision 4.</title>
        <authorList>
            <person name="Rast P."/>
            <person name="Gloeckner I."/>
            <person name="Jogler M."/>
            <person name="Boedeker C."/>
            <person name="Jeske O."/>
            <person name="Wiegand S."/>
            <person name="Reinhardt R."/>
            <person name="Schumann P."/>
            <person name="Rohde M."/>
            <person name="Spring S."/>
            <person name="Gloeckner F.O."/>
            <person name="Jogler C."/>
        </authorList>
    </citation>
    <scope>NUCLEOTIDE SEQUENCE [LARGE SCALE GENOMIC DNA]</scope>
    <source>
        <strain evidence="1 2">IG16b</strain>
    </source>
</reference>
<dbReference type="RefSeq" id="WP_069961163.1">
    <property type="nucleotide sequence ID" value="NZ_CP016094.1"/>
</dbReference>
<organism evidence="1 2">
    <name type="scientific">Lacunisphaera limnophila</name>
    <dbReference type="NCBI Taxonomy" id="1838286"/>
    <lineage>
        <taxon>Bacteria</taxon>
        <taxon>Pseudomonadati</taxon>
        <taxon>Verrucomicrobiota</taxon>
        <taxon>Opitutia</taxon>
        <taxon>Opitutales</taxon>
        <taxon>Opitutaceae</taxon>
        <taxon>Lacunisphaera</taxon>
    </lineage>
</organism>
<sequence>MSHPNHLYISLMPESLVASHLTPEEFGSYIATGTKKRARGQAIFFKLNDAYAATQITGDVARRMAERNPRRSLYLSIYRVLEHTPLEAIESVHLTADDGRVLSLKPAPYQTNPGPRFHLYQEFCPVTPRVVSAFEPREFAAHITDPAAPVSLPALVFAELKLDRLGDDPEATDVDNLPYPNLEHLRDCLRELRLKHGKPTKTVIRYLQQDVLFRTLTGGIYLAGVGGKFVYFPMPTQHQLETEFFPWWRSALSSFGA</sequence>
<dbReference type="OrthoDB" id="1118320at2"/>
<protein>
    <submittedName>
        <fullName evidence="1">Uncharacterized protein</fullName>
    </submittedName>
</protein>
<dbReference type="AlphaFoldDB" id="A0A1D8ASK1"/>
<dbReference type="Proteomes" id="UP000095228">
    <property type="component" value="Chromosome"/>
</dbReference>
<accession>A0A1D8ASK1</accession>
<gene>
    <name evidence="1" type="ORF">Verru16b_00900</name>
</gene>
<proteinExistence type="predicted"/>
<evidence type="ECO:0000313" key="1">
    <source>
        <dbReference type="EMBL" id="AOS43842.1"/>
    </source>
</evidence>
<name>A0A1D8ASK1_9BACT</name>
<dbReference type="EMBL" id="CP016094">
    <property type="protein sequence ID" value="AOS43842.1"/>
    <property type="molecule type" value="Genomic_DNA"/>
</dbReference>
<dbReference type="KEGG" id="obg:Verru16b_00900"/>
<evidence type="ECO:0000313" key="2">
    <source>
        <dbReference type="Proteomes" id="UP000095228"/>
    </source>
</evidence>